<keyword evidence="1" id="KW-0378">Hydrolase</keyword>
<organism evidence="5 6">
    <name type="scientific">Daejeonella rubra</name>
    <dbReference type="NCBI Taxonomy" id="990371"/>
    <lineage>
        <taxon>Bacteria</taxon>
        <taxon>Pseudomonadati</taxon>
        <taxon>Bacteroidota</taxon>
        <taxon>Sphingobacteriia</taxon>
        <taxon>Sphingobacteriales</taxon>
        <taxon>Sphingobacteriaceae</taxon>
        <taxon>Daejeonella</taxon>
    </lineage>
</organism>
<dbReference type="GO" id="GO:0006508">
    <property type="term" value="P:proteolysis"/>
    <property type="evidence" value="ECO:0007669"/>
    <property type="project" value="InterPro"/>
</dbReference>
<evidence type="ECO:0000313" key="5">
    <source>
        <dbReference type="EMBL" id="SDM94752.1"/>
    </source>
</evidence>
<dbReference type="Pfam" id="PF00326">
    <property type="entry name" value="Peptidase_S9"/>
    <property type="match status" value="1"/>
</dbReference>
<evidence type="ECO:0000256" key="3">
    <source>
        <dbReference type="SAM" id="SignalP"/>
    </source>
</evidence>
<reference evidence="6" key="1">
    <citation type="submission" date="2016-10" db="EMBL/GenBank/DDBJ databases">
        <authorList>
            <person name="Varghese N."/>
            <person name="Submissions S."/>
        </authorList>
    </citation>
    <scope>NUCLEOTIDE SEQUENCE [LARGE SCALE GENOMIC DNA]</scope>
    <source>
        <strain evidence="6">DSM 24536</strain>
    </source>
</reference>
<name>A0A1G9XD78_9SPHI</name>
<dbReference type="Gene3D" id="2.120.10.30">
    <property type="entry name" value="TolB, C-terminal domain"/>
    <property type="match status" value="1"/>
</dbReference>
<keyword evidence="6" id="KW-1185">Reference proteome</keyword>
<dbReference type="GO" id="GO:0004177">
    <property type="term" value="F:aminopeptidase activity"/>
    <property type="evidence" value="ECO:0007669"/>
    <property type="project" value="UniProtKB-KW"/>
</dbReference>
<accession>A0A1G9XD78</accession>
<evidence type="ECO:0000256" key="1">
    <source>
        <dbReference type="ARBA" id="ARBA00022801"/>
    </source>
</evidence>
<feature type="region of interest" description="Disordered" evidence="2">
    <location>
        <begin position="194"/>
        <end position="214"/>
    </location>
</feature>
<keyword evidence="3" id="KW-0732">Signal</keyword>
<dbReference type="PANTHER" id="PTHR42776">
    <property type="entry name" value="SERINE PEPTIDASE S9 FAMILY MEMBER"/>
    <property type="match status" value="1"/>
</dbReference>
<sequence length="810" mass="90919">MIKRSILFLIAGFYCTTGLLAQENTAYQKPPQSMINLLEAPVSPDIRISSDGEWMLLLEMSGLPTINELSQPEFRLAGLRIDPLTNGPSRSSFYTGIKLKSVSTGGESVFAGLPAELKLTDISWSPDESKIAFTNTSQNGIELWVADLKSLEAKRLGKDHINKTYGKSFIWAPNGKTILAQFVDLNRTALTEPKLTPPGPVIQENTGKSTPSPTYQDLLKNPYDEMVFDHFLTSQLKLVNIEGESSNFLQPQIIRSMEYSPDGEYILLANINHPYSYTVPIGLFPFTTAVYDEKGKLVKKLFDAPLAENIPAGFDGVPKGPRGFGWRADKGATLYWVEALDNGNPAQQATIRDVVYTLAAPFNQNALKLADCYFRFHSIAWGDDKLAIITERWWKTRAERRIFIKPGNESFRVNLFDRYYEDAYSDPGVLVTRKNEYNRDVLLTEFNAIKRLSDPDNVNIFSISDGASPEGDRPLILKFNIKTKIRDTIFHSAAPYFERPIFFNNGKFIINSREATDTVKNYYRVNLSDSVYAQITNFSNPYPELNGVQKKQLSYTRLDGIKLGATLYLPADFKTGDAPLPVLMWAYPREFKTTEAAGQVKGSPYTFSILSSGSPVYWVTRGYAVLDNADMPVVGESNKDPNDTFIEQIRYNAEAAINHLVKMGVADRKRIAIGGHSYGAFMTANLLAQTDLFAAGIARSGAYNRSLTPFGFQAEERTFWQAPAVYNKMSPFSYADKIKTPLLLIHGLADNNTGTFPMQSERLYTALKGHGAITRLVLLPSESHAYRAKESIMHMMWEMDNWLEKYVKNK</sequence>
<gene>
    <name evidence="5" type="ORF">SAMN05421813_1308</name>
</gene>
<keyword evidence="5" id="KW-0031">Aminopeptidase</keyword>
<dbReference type="ESTHER" id="9sphi-a0a1g9xd78">
    <property type="family name" value="Glutamyl_Peptidase_S9"/>
</dbReference>
<feature type="domain" description="Peptidase S9 prolyl oligopeptidase catalytic" evidence="4">
    <location>
        <begin position="655"/>
        <end position="809"/>
    </location>
</feature>
<feature type="signal peptide" evidence="3">
    <location>
        <begin position="1"/>
        <end position="21"/>
    </location>
</feature>
<dbReference type="SUPFAM" id="SSF82171">
    <property type="entry name" value="DPP6 N-terminal domain-like"/>
    <property type="match status" value="1"/>
</dbReference>
<dbReference type="PANTHER" id="PTHR42776:SF28">
    <property type="entry name" value="GLUTAMYL ENDOPEPTIDASE, CHLOROPLASTIC-RELATED"/>
    <property type="match status" value="1"/>
</dbReference>
<dbReference type="Gene3D" id="3.40.50.1820">
    <property type="entry name" value="alpha/beta hydrolase"/>
    <property type="match status" value="1"/>
</dbReference>
<dbReference type="InterPro" id="IPR011042">
    <property type="entry name" value="6-blade_b-propeller_TolB-like"/>
</dbReference>
<dbReference type="GO" id="GO:0004252">
    <property type="term" value="F:serine-type endopeptidase activity"/>
    <property type="evidence" value="ECO:0007669"/>
    <property type="project" value="TreeGrafter"/>
</dbReference>
<dbReference type="SUPFAM" id="SSF53474">
    <property type="entry name" value="alpha/beta-Hydrolases"/>
    <property type="match status" value="1"/>
</dbReference>
<feature type="compositionally biased region" description="Polar residues" evidence="2">
    <location>
        <begin position="203"/>
        <end position="214"/>
    </location>
</feature>
<keyword evidence="5" id="KW-0645">Protease</keyword>
<evidence type="ECO:0000313" key="6">
    <source>
        <dbReference type="Proteomes" id="UP000199226"/>
    </source>
</evidence>
<dbReference type="EMBL" id="FNHH01000030">
    <property type="protein sequence ID" value="SDM94752.1"/>
    <property type="molecule type" value="Genomic_DNA"/>
</dbReference>
<dbReference type="RefSeq" id="WP_245704538.1">
    <property type="nucleotide sequence ID" value="NZ_FNHH01000030.1"/>
</dbReference>
<dbReference type="InterPro" id="IPR001375">
    <property type="entry name" value="Peptidase_S9_cat"/>
</dbReference>
<dbReference type="InterPro" id="IPR029058">
    <property type="entry name" value="AB_hydrolase_fold"/>
</dbReference>
<proteinExistence type="predicted"/>
<evidence type="ECO:0000259" key="4">
    <source>
        <dbReference type="Pfam" id="PF00326"/>
    </source>
</evidence>
<dbReference type="STRING" id="990371.SAMN05421813_1308"/>
<dbReference type="Proteomes" id="UP000199226">
    <property type="component" value="Unassembled WGS sequence"/>
</dbReference>
<feature type="chain" id="PRO_5011444327" evidence="3">
    <location>
        <begin position="22"/>
        <end position="810"/>
    </location>
</feature>
<dbReference type="AlphaFoldDB" id="A0A1G9XD78"/>
<protein>
    <submittedName>
        <fullName evidence="5">Dipeptidyl aminopeptidase/acylaminoacyl peptidase</fullName>
    </submittedName>
</protein>
<evidence type="ECO:0000256" key="2">
    <source>
        <dbReference type="SAM" id="MobiDB-lite"/>
    </source>
</evidence>